<feature type="domain" description="DUF4789" evidence="1">
    <location>
        <begin position="93"/>
        <end position="186"/>
    </location>
</feature>
<dbReference type="InterPro" id="IPR031993">
    <property type="entry name" value="DUF4789"/>
</dbReference>
<protein>
    <recommendedName>
        <fullName evidence="1">DUF4789 domain-containing protein</fullName>
    </recommendedName>
</protein>
<name>A0ABP1QZ05_9HEXA</name>
<dbReference type="Pfam" id="PF16033">
    <property type="entry name" value="DUF4789"/>
    <property type="match status" value="1"/>
</dbReference>
<reference evidence="2 3" key="1">
    <citation type="submission" date="2024-08" db="EMBL/GenBank/DDBJ databases">
        <authorList>
            <person name="Cucini C."/>
            <person name="Frati F."/>
        </authorList>
    </citation>
    <scope>NUCLEOTIDE SEQUENCE [LARGE SCALE GENOMIC DNA]</scope>
</reference>
<dbReference type="EMBL" id="CAXLJM020000046">
    <property type="protein sequence ID" value="CAL8111804.1"/>
    <property type="molecule type" value="Genomic_DNA"/>
</dbReference>
<evidence type="ECO:0000259" key="1">
    <source>
        <dbReference type="Pfam" id="PF16033"/>
    </source>
</evidence>
<evidence type="ECO:0000313" key="3">
    <source>
        <dbReference type="Proteomes" id="UP001642540"/>
    </source>
</evidence>
<dbReference type="PANTHER" id="PTHR21177">
    <property type="entry name" value="IP06524P-RELATED"/>
    <property type="match status" value="1"/>
</dbReference>
<proteinExistence type="predicted"/>
<evidence type="ECO:0000313" key="2">
    <source>
        <dbReference type="EMBL" id="CAL8111804.1"/>
    </source>
</evidence>
<dbReference type="Proteomes" id="UP001642540">
    <property type="component" value="Unassembled WGS sequence"/>
</dbReference>
<accession>A0ABP1QZ05</accession>
<keyword evidence="3" id="KW-1185">Reference proteome</keyword>
<dbReference type="PANTHER" id="PTHR21177:SF4">
    <property type="entry name" value="IP06524P"/>
    <property type="match status" value="1"/>
</dbReference>
<gene>
    <name evidence="2" type="ORF">ODALV1_LOCUS15364</name>
</gene>
<sequence length="239" mass="27207">MFIMHSHQVPFRKSLTRKLRIGSSLNIYPLLVWCVLAAATLFLQVEADRYSGLCPSGYPRRVAFNGTNHCYPVGNQGPCGKMMVVASDPYRPNFGICRCKSLGSSCFGRPILDWEDRCYFEFSQGPCRKGHWLVRGKHGYPSCQKSPCPLIENQRDLLRADFPRKNFYFTINNSYECYMTGTQAFCEDDQRAFFLGSESFPRCLSYEPWDCDYYSAPAITIRQGDPRPAAGFGVPYDGI</sequence>
<comment type="caution">
    <text evidence="2">The sequence shown here is derived from an EMBL/GenBank/DDBJ whole genome shotgun (WGS) entry which is preliminary data.</text>
</comment>
<organism evidence="2 3">
    <name type="scientific">Orchesella dallaii</name>
    <dbReference type="NCBI Taxonomy" id="48710"/>
    <lineage>
        <taxon>Eukaryota</taxon>
        <taxon>Metazoa</taxon>
        <taxon>Ecdysozoa</taxon>
        <taxon>Arthropoda</taxon>
        <taxon>Hexapoda</taxon>
        <taxon>Collembola</taxon>
        <taxon>Entomobryomorpha</taxon>
        <taxon>Entomobryoidea</taxon>
        <taxon>Orchesellidae</taxon>
        <taxon>Orchesellinae</taxon>
        <taxon>Orchesella</taxon>
    </lineage>
</organism>